<evidence type="ECO:0000313" key="2">
    <source>
        <dbReference type="Proteomes" id="UP000270616"/>
    </source>
</evidence>
<keyword evidence="2" id="KW-1185">Reference proteome</keyword>
<protein>
    <submittedName>
        <fullName evidence="1">Uncharacterized protein</fullName>
    </submittedName>
</protein>
<dbReference type="RefSeq" id="WP_123824751.1">
    <property type="nucleotide sequence ID" value="NZ_RKMF01000005.1"/>
</dbReference>
<organism evidence="1 2">
    <name type="scientific">Kocuria soli</name>
    <dbReference type="NCBI Taxonomy" id="2485125"/>
    <lineage>
        <taxon>Bacteria</taxon>
        <taxon>Bacillati</taxon>
        <taxon>Actinomycetota</taxon>
        <taxon>Actinomycetes</taxon>
        <taxon>Micrococcales</taxon>
        <taxon>Micrococcaceae</taxon>
        <taxon>Kocuria</taxon>
    </lineage>
</organism>
<name>A0A3N3ZR80_9MICC</name>
<comment type="caution">
    <text evidence="1">The sequence shown here is derived from an EMBL/GenBank/DDBJ whole genome shotgun (WGS) entry which is preliminary data.</text>
</comment>
<dbReference type="AlphaFoldDB" id="A0A3N3ZR80"/>
<dbReference type="EMBL" id="RKMF01000005">
    <property type="protein sequence ID" value="ROZ63756.1"/>
    <property type="molecule type" value="Genomic_DNA"/>
</dbReference>
<dbReference type="OrthoDB" id="9842336at2"/>
<accession>A0A3N3ZR80</accession>
<gene>
    <name evidence="1" type="ORF">EDL96_05225</name>
</gene>
<evidence type="ECO:0000313" key="1">
    <source>
        <dbReference type="EMBL" id="ROZ63756.1"/>
    </source>
</evidence>
<dbReference type="Proteomes" id="UP000270616">
    <property type="component" value="Unassembled WGS sequence"/>
</dbReference>
<sequence>MKLSQSVGYSTIQLKIQDATGHNVMVNRDVLRRTYSSLKVLVGHFYESSVSADGARPPFAISFIESQNGSVVFTIEPPDLRRARHILPTLGRLSRFPARPAKAAWPVAAGTALRDAVLLAHAASFVIESKSPRSVPTSTPGLSDLLSSLGPQRLRLPNAVAEALGDPYIQRVLRELFVAVREEGVASIVIGLEPNAPERRVEFVVPAADDVIRFVEGGPLTSA</sequence>
<proteinExistence type="predicted"/>
<reference evidence="1 2" key="1">
    <citation type="submission" date="2018-10" db="EMBL/GenBank/DDBJ databases">
        <title>Kocuria sp. M5W7-7, whole genome shotgun sequence.</title>
        <authorList>
            <person name="Tuo L."/>
        </authorList>
    </citation>
    <scope>NUCLEOTIDE SEQUENCE [LARGE SCALE GENOMIC DNA]</scope>
    <source>
        <strain evidence="1 2">M5W7-7</strain>
    </source>
</reference>